<dbReference type="AlphaFoldDB" id="A0AAN8YYC5"/>
<comment type="caution">
    <text evidence="1">The sequence shown here is derived from an EMBL/GenBank/DDBJ whole genome shotgun (WGS) entry which is preliminary data.</text>
</comment>
<evidence type="ECO:0000313" key="1">
    <source>
        <dbReference type="EMBL" id="KAK6917447.1"/>
    </source>
</evidence>
<dbReference type="Proteomes" id="UP001370490">
    <property type="component" value="Unassembled WGS sequence"/>
</dbReference>
<dbReference type="InterPro" id="IPR052402">
    <property type="entry name" value="ADCK_kinase"/>
</dbReference>
<dbReference type="PANTHER" id="PTHR45890">
    <property type="entry name" value="AARF DOMAIN CONTAINING KINASE 2 (PREDICTED)"/>
    <property type="match status" value="1"/>
</dbReference>
<proteinExistence type="predicted"/>
<organism evidence="1 2">
    <name type="scientific">Dillenia turbinata</name>
    <dbReference type="NCBI Taxonomy" id="194707"/>
    <lineage>
        <taxon>Eukaryota</taxon>
        <taxon>Viridiplantae</taxon>
        <taxon>Streptophyta</taxon>
        <taxon>Embryophyta</taxon>
        <taxon>Tracheophyta</taxon>
        <taxon>Spermatophyta</taxon>
        <taxon>Magnoliopsida</taxon>
        <taxon>eudicotyledons</taxon>
        <taxon>Gunneridae</taxon>
        <taxon>Pentapetalae</taxon>
        <taxon>Dilleniales</taxon>
        <taxon>Dilleniaceae</taxon>
        <taxon>Dillenia</taxon>
    </lineage>
</organism>
<accession>A0AAN8YYC5</accession>
<reference evidence="1 2" key="1">
    <citation type="submission" date="2023-12" db="EMBL/GenBank/DDBJ databases">
        <title>A high-quality genome assembly for Dillenia turbinata (Dilleniales).</title>
        <authorList>
            <person name="Chanderbali A."/>
        </authorList>
    </citation>
    <scope>NUCLEOTIDE SEQUENCE [LARGE SCALE GENOMIC DNA]</scope>
    <source>
        <strain evidence="1">LSX21</strain>
        <tissue evidence="1">Leaf</tissue>
    </source>
</reference>
<gene>
    <name evidence="1" type="ORF">RJ641_018198</name>
</gene>
<keyword evidence="2" id="KW-1185">Reference proteome</keyword>
<name>A0AAN8YYC5_9MAGN</name>
<protein>
    <submittedName>
        <fullName evidence="1">Uncharacterized protein</fullName>
    </submittedName>
</protein>
<dbReference type="PANTHER" id="PTHR45890:SF1">
    <property type="entry name" value="AARF DOMAIN CONTAINING KINASE 2"/>
    <property type="match status" value="1"/>
</dbReference>
<dbReference type="EMBL" id="JBAMMX010000023">
    <property type="protein sequence ID" value="KAK6917447.1"/>
    <property type="molecule type" value="Genomic_DNA"/>
</dbReference>
<sequence>MTAELSKGDRENLLEFFKVVAVRDGHTAAECTLRSSKRQNCPNPNAFIEELEEAFTFWGTPEGDVVHPAECMEQVLEKVRHHKVNIDGNICTVIVTTLVLEGWQRKLDPSYNMMGTLRALLFKADWAKSLSYTIEGIMAP</sequence>
<evidence type="ECO:0000313" key="2">
    <source>
        <dbReference type="Proteomes" id="UP001370490"/>
    </source>
</evidence>